<dbReference type="STRING" id="537013.CLOSTMETH_03221"/>
<sequence length="75" mass="8499">MSIGILQESTNKMFYVQTTIDPSVFDYLYNNSWPNTGTAGYDKNSTLTKDSLQDDEALPVIKEQGYLSHVICRKC</sequence>
<dbReference type="Proteomes" id="UP000003340">
    <property type="component" value="Unassembled WGS sequence"/>
</dbReference>
<comment type="caution">
    <text evidence="1">The sequence shown here is derived from an EMBL/GenBank/DDBJ whole genome shotgun (WGS) entry which is preliminary data.</text>
</comment>
<dbReference type="HOGENOM" id="CLU_2664640_0_0_9"/>
<evidence type="ECO:0000313" key="2">
    <source>
        <dbReference type="Proteomes" id="UP000003340"/>
    </source>
</evidence>
<evidence type="ECO:0000313" key="1">
    <source>
        <dbReference type="EMBL" id="EEG29108.1"/>
    </source>
</evidence>
<reference evidence="1 2" key="1">
    <citation type="submission" date="2009-01" db="EMBL/GenBank/DDBJ databases">
        <authorList>
            <person name="Fulton L."/>
            <person name="Clifton S."/>
            <person name="Fulton B."/>
            <person name="Xu J."/>
            <person name="Minx P."/>
            <person name="Pepin K.H."/>
            <person name="Johnson M."/>
            <person name="Bhonagiri V."/>
            <person name="Nash W.E."/>
            <person name="Mardis E.R."/>
            <person name="Wilson R.K."/>
        </authorList>
    </citation>
    <scope>NUCLEOTIDE SEQUENCE [LARGE SCALE GENOMIC DNA]</scope>
    <source>
        <strain evidence="1 2">DSM 5476</strain>
    </source>
</reference>
<name>C0EHI4_9FIRM</name>
<gene>
    <name evidence="1" type="ORF">CLOSTMETH_03221</name>
</gene>
<organism evidence="1 2">
    <name type="scientific">[Clostridium] methylpentosum DSM 5476</name>
    <dbReference type="NCBI Taxonomy" id="537013"/>
    <lineage>
        <taxon>Bacteria</taxon>
        <taxon>Bacillati</taxon>
        <taxon>Bacillota</taxon>
        <taxon>Clostridia</taxon>
        <taxon>Eubacteriales</taxon>
        <taxon>Oscillospiraceae</taxon>
        <taxon>Oscillospiraceae incertae sedis</taxon>
    </lineage>
</organism>
<dbReference type="AlphaFoldDB" id="C0EHI4"/>
<protein>
    <submittedName>
        <fullName evidence="1">Uncharacterized protein</fullName>
    </submittedName>
</protein>
<proteinExistence type="predicted"/>
<keyword evidence="2" id="KW-1185">Reference proteome</keyword>
<reference evidence="1 2" key="2">
    <citation type="submission" date="2009-02" db="EMBL/GenBank/DDBJ databases">
        <title>Draft genome sequence of Clostridium methylpentosum (DSM 5476).</title>
        <authorList>
            <person name="Sudarsanam P."/>
            <person name="Ley R."/>
            <person name="Guruge J."/>
            <person name="Turnbaugh P.J."/>
            <person name="Mahowald M."/>
            <person name="Liep D."/>
            <person name="Gordon J."/>
        </authorList>
    </citation>
    <scope>NUCLEOTIDE SEQUENCE [LARGE SCALE GENOMIC DNA]</scope>
    <source>
        <strain evidence="1 2">DSM 5476</strain>
    </source>
</reference>
<dbReference type="EMBL" id="ACEC01000115">
    <property type="protein sequence ID" value="EEG29108.1"/>
    <property type="molecule type" value="Genomic_DNA"/>
</dbReference>
<accession>C0EHI4</accession>